<keyword evidence="4" id="KW-0238">DNA-binding</keyword>
<sequence>SLNFEKHPENFSWTKNRYKANRRRRNSSDGFDPNIVWSNGGHFERKEKNGWSSQGRNGTENVHLRGGYRGRGCRTRTFHCGKGQRLHENNGPDKEIVKNEDKEAPKLFKPKDFPALNPEYERNTNLSKFSDAEYSLHTKSRSPRMLVTENDSTKELQIIRFPVAGSLHSQPIWNGTGTSVFKELVPKSVTPPAKPRQWKSEAKETKFGNPHPHESACGVDKFSPFKSTAKLCTISQNSEKEIEQCLYYYQICKTFNLCNWSNSSSSVDEARQPHSTTFIRIRTDKKNEFFKAFKQDRVEKKYEDENHTGQEQ</sequence>
<gene>
    <name evidence="12" type="primary">Gpbp1_0</name>
    <name evidence="12" type="ORF">BARMAR_R01307</name>
</gene>
<dbReference type="Proteomes" id="UP000578343">
    <property type="component" value="Unassembled WGS sequence"/>
</dbReference>
<keyword evidence="7" id="KW-0539">Nucleus</keyword>
<dbReference type="PANTHER" id="PTHR14339">
    <property type="entry name" value="VASCULIN"/>
    <property type="match status" value="1"/>
</dbReference>
<evidence type="ECO:0000256" key="5">
    <source>
        <dbReference type="ARBA" id="ARBA00023159"/>
    </source>
</evidence>
<keyword evidence="5" id="KW-0010">Activator</keyword>
<organism evidence="12 13">
    <name type="scientific">Baryphthengus martii</name>
    <name type="common">Rufous motmot</name>
    <dbReference type="NCBI Taxonomy" id="176943"/>
    <lineage>
        <taxon>Eukaryota</taxon>
        <taxon>Metazoa</taxon>
        <taxon>Chordata</taxon>
        <taxon>Craniata</taxon>
        <taxon>Vertebrata</taxon>
        <taxon>Euteleostomi</taxon>
        <taxon>Archelosauria</taxon>
        <taxon>Archosauria</taxon>
        <taxon>Dinosauria</taxon>
        <taxon>Saurischia</taxon>
        <taxon>Theropoda</taxon>
        <taxon>Coelurosauria</taxon>
        <taxon>Aves</taxon>
        <taxon>Neognathae</taxon>
        <taxon>Neoaves</taxon>
        <taxon>Telluraves</taxon>
        <taxon>Coraciimorphae</taxon>
        <taxon>Coraciiformes</taxon>
        <taxon>Momotidae</taxon>
        <taxon>Baryphthengus</taxon>
    </lineage>
</organism>
<comment type="subcellular location">
    <subcellularLocation>
        <location evidence="1">Nucleus</location>
    </subcellularLocation>
</comment>
<evidence type="ECO:0000256" key="3">
    <source>
        <dbReference type="ARBA" id="ARBA00023015"/>
    </source>
</evidence>
<feature type="region of interest" description="Disordered" evidence="11">
    <location>
        <begin position="191"/>
        <end position="212"/>
    </location>
</feature>
<evidence type="ECO:0000313" key="13">
    <source>
        <dbReference type="Proteomes" id="UP000578343"/>
    </source>
</evidence>
<evidence type="ECO:0000256" key="2">
    <source>
        <dbReference type="ARBA" id="ARBA00010099"/>
    </source>
</evidence>
<comment type="function">
    <text evidence="8">Functions as a GC-rich promoter-specific transactivating transcription factor.</text>
</comment>
<dbReference type="GO" id="GO:0045893">
    <property type="term" value="P:positive regulation of DNA-templated transcription"/>
    <property type="evidence" value="ECO:0007669"/>
    <property type="project" value="InterPro"/>
</dbReference>
<protein>
    <recommendedName>
        <fullName evidence="9">Vasculin</fullName>
    </recommendedName>
    <alternativeName>
        <fullName evidence="10">GC-rich promoter-binding protein 1</fullName>
    </alternativeName>
</protein>
<accession>A0A7K9E4F5</accession>
<evidence type="ECO:0000256" key="11">
    <source>
        <dbReference type="SAM" id="MobiDB-lite"/>
    </source>
</evidence>
<evidence type="ECO:0000256" key="1">
    <source>
        <dbReference type="ARBA" id="ARBA00004123"/>
    </source>
</evidence>
<comment type="caution">
    <text evidence="12">The sequence shown here is derived from an EMBL/GenBank/DDBJ whole genome shotgun (WGS) entry which is preliminary data.</text>
</comment>
<evidence type="ECO:0000256" key="4">
    <source>
        <dbReference type="ARBA" id="ARBA00023125"/>
    </source>
</evidence>
<dbReference type="EMBL" id="VWZK01006336">
    <property type="protein sequence ID" value="NXG71549.1"/>
    <property type="molecule type" value="Genomic_DNA"/>
</dbReference>
<name>A0A7K9E4F5_BARMA</name>
<dbReference type="GO" id="GO:0003723">
    <property type="term" value="F:RNA binding"/>
    <property type="evidence" value="ECO:0007669"/>
    <property type="project" value="InterPro"/>
</dbReference>
<dbReference type="OrthoDB" id="8741226at2759"/>
<dbReference type="AlphaFoldDB" id="A0A7K9E4F5"/>
<reference evidence="12 13" key="1">
    <citation type="submission" date="2019-09" db="EMBL/GenBank/DDBJ databases">
        <title>Bird 10,000 Genomes (B10K) Project - Family phase.</title>
        <authorList>
            <person name="Zhang G."/>
        </authorList>
    </citation>
    <scope>NUCLEOTIDE SEQUENCE [LARGE SCALE GENOMIC DNA]</scope>
    <source>
        <strain evidence="12">B10K-DU-001-21</strain>
        <tissue evidence="12">Muscle</tissue>
    </source>
</reference>
<evidence type="ECO:0000256" key="9">
    <source>
        <dbReference type="ARBA" id="ARBA00039412"/>
    </source>
</evidence>
<dbReference type="InterPro" id="IPR028128">
    <property type="entry name" value="Vasculin_fam"/>
</dbReference>
<dbReference type="GO" id="GO:0003677">
    <property type="term" value="F:DNA binding"/>
    <property type="evidence" value="ECO:0007669"/>
    <property type="project" value="UniProtKB-KW"/>
</dbReference>
<feature type="non-terminal residue" evidence="12">
    <location>
        <position position="312"/>
    </location>
</feature>
<comment type="similarity">
    <text evidence="2">Belongs to the vasculin family.</text>
</comment>
<evidence type="ECO:0000256" key="10">
    <source>
        <dbReference type="ARBA" id="ARBA00041530"/>
    </source>
</evidence>
<feature type="compositionally biased region" description="Basic and acidic residues" evidence="11">
    <location>
        <begin position="198"/>
        <end position="212"/>
    </location>
</feature>
<keyword evidence="6" id="KW-0804">Transcription</keyword>
<dbReference type="PANTHER" id="PTHR14339:SF11">
    <property type="entry name" value="VASCULIN"/>
    <property type="match status" value="1"/>
</dbReference>
<evidence type="ECO:0000256" key="7">
    <source>
        <dbReference type="ARBA" id="ARBA00023242"/>
    </source>
</evidence>
<proteinExistence type="inferred from homology"/>
<evidence type="ECO:0000313" key="12">
    <source>
        <dbReference type="EMBL" id="NXG71549.1"/>
    </source>
</evidence>
<keyword evidence="3" id="KW-0805">Transcription regulation</keyword>
<dbReference type="GO" id="GO:0005634">
    <property type="term" value="C:nucleus"/>
    <property type="evidence" value="ECO:0007669"/>
    <property type="project" value="UniProtKB-SubCell"/>
</dbReference>
<feature type="non-terminal residue" evidence="12">
    <location>
        <position position="1"/>
    </location>
</feature>
<dbReference type="GO" id="GO:0006351">
    <property type="term" value="P:DNA-templated transcription"/>
    <property type="evidence" value="ECO:0007669"/>
    <property type="project" value="InterPro"/>
</dbReference>
<evidence type="ECO:0000256" key="8">
    <source>
        <dbReference type="ARBA" id="ARBA00037303"/>
    </source>
</evidence>
<evidence type="ECO:0000256" key="6">
    <source>
        <dbReference type="ARBA" id="ARBA00023163"/>
    </source>
</evidence>
<keyword evidence="13" id="KW-1185">Reference proteome</keyword>